<sequence length="207" mass="22778">MATTLEACFDSSESKPTKDDKPGENGVEEPDANGSDLSDLPPERDIEFYDSFTSIPFAKDAPRLMQLFHSHGDACEQAESEALKLAMRPASEIDVDDDQPMKPYYDALDGLDKLHDEAIELEASILRIDGSDGDKHDSDDDDDTEEEDQNPQSNVELDSANAQLVRVFAACLPILKARKANITMAQELLDSAQENLSISLRMESLGL</sequence>
<proteinExistence type="predicted"/>
<evidence type="ECO:0000313" key="2">
    <source>
        <dbReference type="Proteomes" id="UP000308600"/>
    </source>
</evidence>
<gene>
    <name evidence="1" type="ORF">BDN72DRAFT_765763</name>
</gene>
<keyword evidence="2" id="KW-1185">Reference proteome</keyword>
<protein>
    <submittedName>
        <fullName evidence="1">Uncharacterized protein</fullName>
    </submittedName>
</protein>
<evidence type="ECO:0000313" key="1">
    <source>
        <dbReference type="EMBL" id="TFK70969.1"/>
    </source>
</evidence>
<dbReference type="EMBL" id="ML208305">
    <property type="protein sequence ID" value="TFK70969.1"/>
    <property type="molecule type" value="Genomic_DNA"/>
</dbReference>
<accession>A0ACD3B076</accession>
<name>A0ACD3B076_9AGAR</name>
<dbReference type="Proteomes" id="UP000308600">
    <property type="component" value="Unassembled WGS sequence"/>
</dbReference>
<reference evidence="1 2" key="1">
    <citation type="journal article" date="2019" name="Nat. Ecol. Evol.">
        <title>Megaphylogeny resolves global patterns of mushroom evolution.</title>
        <authorList>
            <person name="Varga T."/>
            <person name="Krizsan K."/>
            <person name="Foldi C."/>
            <person name="Dima B."/>
            <person name="Sanchez-Garcia M."/>
            <person name="Sanchez-Ramirez S."/>
            <person name="Szollosi G.J."/>
            <person name="Szarkandi J.G."/>
            <person name="Papp V."/>
            <person name="Albert L."/>
            <person name="Andreopoulos W."/>
            <person name="Angelini C."/>
            <person name="Antonin V."/>
            <person name="Barry K.W."/>
            <person name="Bougher N.L."/>
            <person name="Buchanan P."/>
            <person name="Buyck B."/>
            <person name="Bense V."/>
            <person name="Catcheside P."/>
            <person name="Chovatia M."/>
            <person name="Cooper J."/>
            <person name="Damon W."/>
            <person name="Desjardin D."/>
            <person name="Finy P."/>
            <person name="Geml J."/>
            <person name="Haridas S."/>
            <person name="Hughes K."/>
            <person name="Justo A."/>
            <person name="Karasinski D."/>
            <person name="Kautmanova I."/>
            <person name="Kiss B."/>
            <person name="Kocsube S."/>
            <person name="Kotiranta H."/>
            <person name="LaButti K.M."/>
            <person name="Lechner B.E."/>
            <person name="Liimatainen K."/>
            <person name="Lipzen A."/>
            <person name="Lukacs Z."/>
            <person name="Mihaltcheva S."/>
            <person name="Morgado L.N."/>
            <person name="Niskanen T."/>
            <person name="Noordeloos M.E."/>
            <person name="Ohm R.A."/>
            <person name="Ortiz-Santana B."/>
            <person name="Ovrebo C."/>
            <person name="Racz N."/>
            <person name="Riley R."/>
            <person name="Savchenko A."/>
            <person name="Shiryaev A."/>
            <person name="Soop K."/>
            <person name="Spirin V."/>
            <person name="Szebenyi C."/>
            <person name="Tomsovsky M."/>
            <person name="Tulloss R.E."/>
            <person name="Uehling J."/>
            <person name="Grigoriev I.V."/>
            <person name="Vagvolgyi C."/>
            <person name="Papp T."/>
            <person name="Martin F.M."/>
            <person name="Miettinen O."/>
            <person name="Hibbett D.S."/>
            <person name="Nagy L.G."/>
        </authorList>
    </citation>
    <scope>NUCLEOTIDE SEQUENCE [LARGE SCALE GENOMIC DNA]</scope>
    <source>
        <strain evidence="1 2">NL-1719</strain>
    </source>
</reference>
<organism evidence="1 2">
    <name type="scientific">Pluteus cervinus</name>
    <dbReference type="NCBI Taxonomy" id="181527"/>
    <lineage>
        <taxon>Eukaryota</taxon>
        <taxon>Fungi</taxon>
        <taxon>Dikarya</taxon>
        <taxon>Basidiomycota</taxon>
        <taxon>Agaricomycotina</taxon>
        <taxon>Agaricomycetes</taxon>
        <taxon>Agaricomycetidae</taxon>
        <taxon>Agaricales</taxon>
        <taxon>Pluteineae</taxon>
        <taxon>Pluteaceae</taxon>
        <taxon>Pluteus</taxon>
    </lineage>
</organism>